<evidence type="ECO:0000313" key="1">
    <source>
        <dbReference type="EMBL" id="APH53629.1"/>
    </source>
</evidence>
<gene>
    <name evidence="1" type="ORF">GbCGDNIH9_7027</name>
</gene>
<protein>
    <submittedName>
        <fullName evidence="1">Uncharacterized protein</fullName>
    </submittedName>
</protein>
<reference evidence="2" key="1">
    <citation type="submission" date="2016-11" db="EMBL/GenBank/DDBJ databases">
        <title>Comparative genomic and phenotypic analysis of Granulibacter bethesdensis clinical isolates from patients with chronic granulomatous disease.</title>
        <authorList>
            <person name="Zarember K.A."/>
            <person name="Porcella S.F."/>
            <person name="Chu J."/>
            <person name="Ding L."/>
            <person name="Dahlstrom E."/>
            <person name="Barbian K."/>
            <person name="Martens C."/>
            <person name="Sykora L."/>
            <person name="Kramer S."/>
            <person name="Pettinato A.M."/>
            <person name="Hong H."/>
            <person name="Wald G."/>
            <person name="Berg L.J."/>
            <person name="Rogge L.S."/>
            <person name="Greenberg D.E."/>
            <person name="Falcone E.L."/>
            <person name="Neves J.F."/>
            <person name="Simoes M.J."/>
            <person name="Casal M."/>
            <person name="Rodriguez-Lopez F.C."/>
            <person name="Zelazny A."/>
            <person name="Gallin J.I."/>
            <person name="Holland S.M."/>
        </authorList>
    </citation>
    <scope>NUCLEOTIDE SEQUENCE [LARGE SCALE GENOMIC DNA]</scope>
    <source>
        <strain evidence="2">NIH9.1</strain>
    </source>
</reference>
<proteinExistence type="predicted"/>
<name>A0AAC9P845_9PROT</name>
<dbReference type="AlphaFoldDB" id="A0AAC9P845"/>
<sequence>MNIQRVGLTIFFKILADTDVTFRQLDNLPSHCKVETTEHHMNIDRLQVCYMDRHYKK</sequence>
<dbReference type="Proteomes" id="UP000182373">
    <property type="component" value="Chromosome"/>
</dbReference>
<evidence type="ECO:0000313" key="2">
    <source>
        <dbReference type="Proteomes" id="UP000182373"/>
    </source>
</evidence>
<organism evidence="1 2">
    <name type="scientific">Granulibacter bethesdensis</name>
    <dbReference type="NCBI Taxonomy" id="364410"/>
    <lineage>
        <taxon>Bacteria</taxon>
        <taxon>Pseudomonadati</taxon>
        <taxon>Pseudomonadota</taxon>
        <taxon>Alphaproteobacteria</taxon>
        <taxon>Acetobacterales</taxon>
        <taxon>Acetobacteraceae</taxon>
        <taxon>Granulibacter</taxon>
    </lineage>
</organism>
<dbReference type="EMBL" id="CP018191">
    <property type="protein sequence ID" value="APH53629.1"/>
    <property type="molecule type" value="Genomic_DNA"/>
</dbReference>
<accession>A0AAC9P845</accession>